<evidence type="ECO:0000313" key="2">
    <source>
        <dbReference type="EMBL" id="VEL30015.1"/>
    </source>
</evidence>
<name>A0A3S5BM69_9PLAT</name>
<feature type="compositionally biased region" description="Polar residues" evidence="1">
    <location>
        <begin position="180"/>
        <end position="190"/>
    </location>
</feature>
<feature type="region of interest" description="Disordered" evidence="1">
    <location>
        <begin position="17"/>
        <end position="54"/>
    </location>
</feature>
<proteinExistence type="predicted"/>
<dbReference type="AlphaFoldDB" id="A0A3S5BM69"/>
<reference evidence="2" key="1">
    <citation type="submission" date="2018-11" db="EMBL/GenBank/DDBJ databases">
        <authorList>
            <consortium name="Pathogen Informatics"/>
        </authorList>
    </citation>
    <scope>NUCLEOTIDE SEQUENCE</scope>
</reference>
<sequence length="310" mass="32396">MTEASNVSVDFTALLEADTPPASSIGGAVTNGDSDGDVTVLPGISAPEPKPETLLQPEMTALIARKNSTLASTDAASLSAPADRFTESGTNAAPPSISSTVASSNEQRNYEDNQEDSKTTRTTPGGKVMSESVVDGIRVTENLMPARTSGIKLEANSKVAGREAPTATSQSHSRLEAKQTRGSLDSVASSSVLPPKADEIVYNALSKGDKISSLNDKISTKHITGTDNFAHSPVTSVTITSGISESIGSPRPSIANPSDLPIIKQQAPSDTSLLLPNLKVASLSLQTKVKINYCQSDLLFIQKFFASDVH</sequence>
<keyword evidence="3" id="KW-1185">Reference proteome</keyword>
<feature type="compositionally biased region" description="Basic and acidic residues" evidence="1">
    <location>
        <begin position="108"/>
        <end position="119"/>
    </location>
</feature>
<organism evidence="2 3">
    <name type="scientific">Protopolystoma xenopodis</name>
    <dbReference type="NCBI Taxonomy" id="117903"/>
    <lineage>
        <taxon>Eukaryota</taxon>
        <taxon>Metazoa</taxon>
        <taxon>Spiralia</taxon>
        <taxon>Lophotrochozoa</taxon>
        <taxon>Platyhelminthes</taxon>
        <taxon>Monogenea</taxon>
        <taxon>Polyopisthocotylea</taxon>
        <taxon>Polystomatidea</taxon>
        <taxon>Polystomatidae</taxon>
        <taxon>Protopolystoma</taxon>
    </lineage>
</organism>
<feature type="region of interest" description="Disordered" evidence="1">
    <location>
        <begin position="81"/>
        <end position="131"/>
    </location>
</feature>
<evidence type="ECO:0000256" key="1">
    <source>
        <dbReference type="SAM" id="MobiDB-lite"/>
    </source>
</evidence>
<evidence type="ECO:0000313" key="3">
    <source>
        <dbReference type="Proteomes" id="UP000784294"/>
    </source>
</evidence>
<feature type="region of interest" description="Disordered" evidence="1">
    <location>
        <begin position="155"/>
        <end position="190"/>
    </location>
</feature>
<dbReference type="EMBL" id="CAAALY010108526">
    <property type="protein sequence ID" value="VEL30015.1"/>
    <property type="molecule type" value="Genomic_DNA"/>
</dbReference>
<protein>
    <submittedName>
        <fullName evidence="2">Uncharacterized protein</fullName>
    </submittedName>
</protein>
<gene>
    <name evidence="2" type="ORF">PXEA_LOCUS23455</name>
</gene>
<feature type="compositionally biased region" description="Polar residues" evidence="1">
    <location>
        <begin position="87"/>
        <end position="107"/>
    </location>
</feature>
<comment type="caution">
    <text evidence="2">The sequence shown here is derived from an EMBL/GenBank/DDBJ whole genome shotgun (WGS) entry which is preliminary data.</text>
</comment>
<dbReference type="Proteomes" id="UP000784294">
    <property type="component" value="Unassembled WGS sequence"/>
</dbReference>
<accession>A0A3S5BM69</accession>